<dbReference type="InterPro" id="IPR009071">
    <property type="entry name" value="HMG_box_dom"/>
</dbReference>
<dbReference type="SUPFAM" id="SSF47095">
    <property type="entry name" value="HMG-box"/>
    <property type="match status" value="2"/>
</dbReference>
<dbReference type="AlphaFoldDB" id="A0A9Q0LS65"/>
<feature type="DNA-binding region" description="HMG box" evidence="2">
    <location>
        <begin position="28"/>
        <end position="96"/>
    </location>
</feature>
<evidence type="ECO:0000313" key="7">
    <source>
        <dbReference type="Proteomes" id="UP001149090"/>
    </source>
</evidence>
<protein>
    <submittedName>
        <fullName evidence="6">Transcription factor a</fullName>
    </submittedName>
</protein>
<evidence type="ECO:0000313" key="6">
    <source>
        <dbReference type="EMBL" id="KAJ5078047.1"/>
    </source>
</evidence>
<proteinExistence type="predicted"/>
<evidence type="ECO:0000256" key="1">
    <source>
        <dbReference type="ARBA" id="ARBA00023125"/>
    </source>
</evidence>
<dbReference type="Proteomes" id="UP001149090">
    <property type="component" value="Unassembled WGS sequence"/>
</dbReference>
<reference evidence="6" key="1">
    <citation type="submission" date="2022-10" db="EMBL/GenBank/DDBJ databases">
        <title>Novel sulphate-reducing endosymbionts in the free-living metamonad Anaeramoeba.</title>
        <authorList>
            <person name="Jerlstrom-Hultqvist J."/>
            <person name="Cepicka I."/>
            <person name="Gallot-Lavallee L."/>
            <person name="Salas-Leiva D."/>
            <person name="Curtis B.A."/>
            <person name="Zahonova K."/>
            <person name="Pipaliya S."/>
            <person name="Dacks J."/>
            <person name="Roger A.J."/>
        </authorList>
    </citation>
    <scope>NUCLEOTIDE SEQUENCE</scope>
    <source>
        <strain evidence="6">BMAN</strain>
    </source>
</reference>
<keyword evidence="1 2" id="KW-0238">DNA-binding</keyword>
<keyword evidence="3" id="KW-0175">Coiled coil</keyword>
<dbReference type="GO" id="GO:0005634">
    <property type="term" value="C:nucleus"/>
    <property type="evidence" value="ECO:0007669"/>
    <property type="project" value="UniProtKB-UniRule"/>
</dbReference>
<keyword evidence="7" id="KW-1185">Reference proteome</keyword>
<dbReference type="Pfam" id="PF00505">
    <property type="entry name" value="HMG_box"/>
    <property type="match status" value="2"/>
</dbReference>
<dbReference type="OrthoDB" id="1919336at2759"/>
<dbReference type="InterPro" id="IPR036910">
    <property type="entry name" value="HMG_box_dom_sf"/>
</dbReference>
<gene>
    <name evidence="6" type="ORF">M0811_05304</name>
</gene>
<comment type="caution">
    <text evidence="6">The sequence shown here is derived from an EMBL/GenBank/DDBJ whole genome shotgun (WGS) entry which is preliminary data.</text>
</comment>
<dbReference type="EMBL" id="JAPDFW010000055">
    <property type="protein sequence ID" value="KAJ5078047.1"/>
    <property type="molecule type" value="Genomic_DNA"/>
</dbReference>
<feature type="compositionally biased region" description="Acidic residues" evidence="4">
    <location>
        <begin position="210"/>
        <end position="225"/>
    </location>
</feature>
<dbReference type="PROSITE" id="PS50118">
    <property type="entry name" value="HMG_BOX_2"/>
    <property type="match status" value="2"/>
</dbReference>
<dbReference type="PRINTS" id="PR00886">
    <property type="entry name" value="HIGHMOBLTY12"/>
</dbReference>
<feature type="compositionally biased region" description="Basic residues" evidence="4">
    <location>
        <begin position="1"/>
        <end position="22"/>
    </location>
</feature>
<accession>A0A9Q0LS65</accession>
<feature type="DNA-binding region" description="HMG box" evidence="2">
    <location>
        <begin position="127"/>
        <end position="195"/>
    </location>
</feature>
<evidence type="ECO:0000259" key="5">
    <source>
        <dbReference type="PROSITE" id="PS50118"/>
    </source>
</evidence>
<dbReference type="CDD" id="cd00084">
    <property type="entry name" value="HMG-box_SF"/>
    <property type="match status" value="1"/>
</dbReference>
<feature type="region of interest" description="Disordered" evidence="4">
    <location>
        <begin position="202"/>
        <end position="225"/>
    </location>
</feature>
<feature type="region of interest" description="Disordered" evidence="4">
    <location>
        <begin position="1"/>
        <end position="37"/>
    </location>
</feature>
<feature type="coiled-coil region" evidence="3">
    <location>
        <begin position="71"/>
        <end position="105"/>
    </location>
</feature>
<dbReference type="PANTHER" id="PTHR48112">
    <property type="entry name" value="HIGH MOBILITY GROUP PROTEIN DSP1"/>
    <property type="match status" value="1"/>
</dbReference>
<evidence type="ECO:0000256" key="3">
    <source>
        <dbReference type="SAM" id="Coils"/>
    </source>
</evidence>
<dbReference type="InterPro" id="IPR050342">
    <property type="entry name" value="HMGB"/>
</dbReference>
<evidence type="ECO:0000256" key="4">
    <source>
        <dbReference type="SAM" id="MobiDB-lite"/>
    </source>
</evidence>
<feature type="domain" description="HMG box" evidence="5">
    <location>
        <begin position="28"/>
        <end position="96"/>
    </location>
</feature>
<dbReference type="Gene3D" id="1.10.30.10">
    <property type="entry name" value="High mobility group box domain"/>
    <property type="match status" value="2"/>
</dbReference>
<organism evidence="6 7">
    <name type="scientific">Anaeramoeba ignava</name>
    <name type="common">Anaerobic marine amoeba</name>
    <dbReference type="NCBI Taxonomy" id="1746090"/>
    <lineage>
        <taxon>Eukaryota</taxon>
        <taxon>Metamonada</taxon>
        <taxon>Anaeramoebidae</taxon>
        <taxon>Anaeramoeba</taxon>
    </lineage>
</organism>
<feature type="domain" description="HMG box" evidence="5">
    <location>
        <begin position="127"/>
        <end position="195"/>
    </location>
</feature>
<keyword evidence="2" id="KW-0539">Nucleus</keyword>
<dbReference type="SMART" id="SM00398">
    <property type="entry name" value="HMG"/>
    <property type="match status" value="2"/>
</dbReference>
<sequence length="225" mass="26757">MKSTKKSKSKDHKKKDHKKKKSNKLERPKKARNPFLLFAADKRAKVMKENPSIRVGELNHKLAELWKNVSKEKKEKYAKKSQEEKAKYEEEMKIFLEKKKQMESESDQDDETKGKRFFRKLLDLEPPKRPKNAYWLYLESIRGEIADKDKKHKIGDISANMSQKWKNLDPQEKEKFAKKAKKEKEKYLQELKAFNEKKLKMFDSTSGDDSNLDEYFETSSEEDSN</sequence>
<evidence type="ECO:0000256" key="2">
    <source>
        <dbReference type="PROSITE-ProRule" id="PRU00267"/>
    </source>
</evidence>
<dbReference type="OMA" id="CCERWKT"/>
<name>A0A9Q0LS65_ANAIG</name>
<dbReference type="GO" id="GO:0003677">
    <property type="term" value="F:DNA binding"/>
    <property type="evidence" value="ECO:0007669"/>
    <property type="project" value="UniProtKB-UniRule"/>
</dbReference>